<accession>A0ABY5YFT2</accession>
<feature type="signal peptide" evidence="2">
    <location>
        <begin position="1"/>
        <end position="23"/>
    </location>
</feature>
<evidence type="ECO:0000313" key="3">
    <source>
        <dbReference type="EMBL" id="UWX63571.1"/>
    </source>
</evidence>
<gene>
    <name evidence="3" type="ORF">N0D28_12605</name>
</gene>
<dbReference type="PANTHER" id="PTHR42693">
    <property type="entry name" value="ARYLSULFATASE FAMILY MEMBER"/>
    <property type="match status" value="1"/>
</dbReference>
<proteinExistence type="inferred from homology"/>
<sequence>MKLTRAVMLGAGLSLGLVGAALAQTSAAQPPAAQSPSYQHVLLISVDGLHQQDLSRYVQTHLTSSLAQLSAHGLTFTAAHSPAPADSFPGLLALVTGGTPKSTGVYYDDSYDRTLAAPGSDCQTPGTELVYDESIDRNPDALGSGGGIDPAKLPRDPAHNCSPVYPHSALRVNTIFEVARAAGLNTAWADKHPAYDLVNGPSGTGVDDLYTPEINAGGVTDSEGQTAAYDALKVKAVLNELGGLSSTGKAASVPAILGMNFQALSVAQKTKGYLDAAATPTPDVAAALDFVDTSLGQMEASLKAHHLAGSTLIVVTAKHGQSPIDPALRRIVDSKALASAIAAATKPGTLAQLTTDTVGLVWLKGGNAQAVADALNTQKDTLGIDHVLVGQALQAMFGDPAKDPRVPDLIVVPRLGVIYTKPSATKTAEHGGFSEDDTHVALLVSAPNLSQATISTPVSTTQVAPTVLQALGLSPQALQAVVQEHTAALPLK</sequence>
<dbReference type="InterPro" id="IPR050738">
    <property type="entry name" value="Sulfatase"/>
</dbReference>
<dbReference type="RefSeq" id="WP_260559856.1">
    <property type="nucleotide sequence ID" value="NZ_BAABEC010000170.1"/>
</dbReference>
<name>A0ABY5YFT2_9DEIO</name>
<dbReference type="InterPro" id="IPR002591">
    <property type="entry name" value="Phosphodiest/P_Trfase"/>
</dbReference>
<dbReference type="EMBL" id="CP104213">
    <property type="protein sequence ID" value="UWX63571.1"/>
    <property type="molecule type" value="Genomic_DNA"/>
</dbReference>
<protein>
    <submittedName>
        <fullName evidence="3">Alkaline phosphatase family protein</fullName>
    </submittedName>
</protein>
<feature type="chain" id="PRO_5046015067" evidence="2">
    <location>
        <begin position="24"/>
        <end position="492"/>
    </location>
</feature>
<comment type="similarity">
    <text evidence="1">Belongs to the sulfatase family.</text>
</comment>
<dbReference type="PANTHER" id="PTHR42693:SF33">
    <property type="entry name" value="ARYLSULFATASE"/>
    <property type="match status" value="1"/>
</dbReference>
<dbReference type="Pfam" id="PF01663">
    <property type="entry name" value="Phosphodiest"/>
    <property type="match status" value="1"/>
</dbReference>
<keyword evidence="2" id="KW-0732">Signal</keyword>
<reference evidence="3" key="1">
    <citation type="submission" date="2022-09" db="EMBL/GenBank/DDBJ databases">
        <title>genome sequence of Deinococcus rubellus.</title>
        <authorList>
            <person name="Srinivasan S."/>
        </authorList>
    </citation>
    <scope>NUCLEOTIDE SEQUENCE</scope>
    <source>
        <strain evidence="3">Ant6</strain>
    </source>
</reference>
<keyword evidence="4" id="KW-1185">Reference proteome</keyword>
<evidence type="ECO:0000256" key="1">
    <source>
        <dbReference type="ARBA" id="ARBA00008779"/>
    </source>
</evidence>
<dbReference type="Gene3D" id="3.40.720.10">
    <property type="entry name" value="Alkaline Phosphatase, subunit A"/>
    <property type="match status" value="1"/>
</dbReference>
<dbReference type="InterPro" id="IPR017850">
    <property type="entry name" value="Alkaline_phosphatase_core_sf"/>
</dbReference>
<evidence type="ECO:0000256" key="2">
    <source>
        <dbReference type="SAM" id="SignalP"/>
    </source>
</evidence>
<dbReference type="Proteomes" id="UP001060261">
    <property type="component" value="Chromosome"/>
</dbReference>
<organism evidence="3 4">
    <name type="scientific">Deinococcus rubellus</name>
    <dbReference type="NCBI Taxonomy" id="1889240"/>
    <lineage>
        <taxon>Bacteria</taxon>
        <taxon>Thermotogati</taxon>
        <taxon>Deinococcota</taxon>
        <taxon>Deinococci</taxon>
        <taxon>Deinococcales</taxon>
        <taxon>Deinococcaceae</taxon>
        <taxon>Deinococcus</taxon>
    </lineage>
</organism>
<dbReference type="SUPFAM" id="SSF53649">
    <property type="entry name" value="Alkaline phosphatase-like"/>
    <property type="match status" value="1"/>
</dbReference>
<evidence type="ECO:0000313" key="4">
    <source>
        <dbReference type="Proteomes" id="UP001060261"/>
    </source>
</evidence>